<protein>
    <submittedName>
        <fullName evidence="8">ABC transporter permease</fullName>
    </submittedName>
</protein>
<keyword evidence="9" id="KW-1185">Reference proteome</keyword>
<feature type="transmembrane region" description="Helical" evidence="6">
    <location>
        <begin position="6"/>
        <end position="24"/>
    </location>
</feature>
<reference evidence="8 9" key="1">
    <citation type="journal article" date="2019" name="Int. J. Syst. Evol. Microbiol.">
        <title>The Global Catalogue of Microorganisms (GCM) 10K type strain sequencing project: providing services to taxonomists for standard genome sequencing and annotation.</title>
        <authorList>
            <consortium name="The Broad Institute Genomics Platform"/>
            <consortium name="The Broad Institute Genome Sequencing Center for Infectious Disease"/>
            <person name="Wu L."/>
            <person name="Ma J."/>
        </authorList>
    </citation>
    <scope>NUCLEOTIDE SEQUENCE [LARGE SCALE GENOMIC DNA]</scope>
    <source>
        <strain evidence="8 9">RDMS1</strain>
    </source>
</reference>
<dbReference type="InterPro" id="IPR035906">
    <property type="entry name" value="MetI-like_sf"/>
</dbReference>
<dbReference type="PANTHER" id="PTHR30177">
    <property type="entry name" value="GLYCINE BETAINE/L-PROLINE TRANSPORT SYSTEM PERMEASE PROTEIN PROW"/>
    <property type="match status" value="1"/>
</dbReference>
<comment type="subcellular location">
    <subcellularLocation>
        <location evidence="6">Cell membrane</location>
        <topology evidence="6">Multi-pass membrane protein</topology>
    </subcellularLocation>
    <subcellularLocation>
        <location evidence="1">Membrane</location>
        <topology evidence="1">Multi-pass membrane protein</topology>
    </subcellularLocation>
</comment>
<dbReference type="FunFam" id="1.10.3720.10:FF:000001">
    <property type="entry name" value="Glycine betaine ABC transporter, permease"/>
    <property type="match status" value="1"/>
</dbReference>
<dbReference type="Proteomes" id="UP001596417">
    <property type="component" value="Unassembled WGS sequence"/>
</dbReference>
<comment type="caution">
    <text evidence="8">The sequence shown here is derived from an EMBL/GenBank/DDBJ whole genome shotgun (WGS) entry which is preliminary data.</text>
</comment>
<name>A0ABD5YJZ0_9EURY</name>
<feature type="transmembrane region" description="Helical" evidence="6">
    <location>
        <begin position="159"/>
        <end position="180"/>
    </location>
</feature>
<evidence type="ECO:0000256" key="3">
    <source>
        <dbReference type="ARBA" id="ARBA00022692"/>
    </source>
</evidence>
<dbReference type="GeneID" id="76199237"/>
<dbReference type="PROSITE" id="PS50928">
    <property type="entry name" value="ABC_TM1"/>
    <property type="match status" value="1"/>
</dbReference>
<sequence length="229" mass="23990">MVAVPLGIVGGIPAAYEFIINHWSQFLHHLWTHIKLVPVAELLAILVAVPLGIAATRFPRGKSTIQGFGNTAQTIPTLAIIFLMLPITGIGFVTAVTGLFVYALLPILTNTIAGIEGVEEGVIEAARGMGMTDRDILRKIQLPLAIPVIFAGIRTSSVIGVGTAYLAFFVGGGGLGTWVLQGIKLYQMEMAIAGAIPGAVLAITLDSGFALIERHVGGDTLHSEDLATG</sequence>
<dbReference type="InterPro" id="IPR000515">
    <property type="entry name" value="MetI-like"/>
</dbReference>
<dbReference type="Gene3D" id="1.10.3720.10">
    <property type="entry name" value="MetI-like"/>
    <property type="match status" value="1"/>
</dbReference>
<accession>A0ABD5YJZ0</accession>
<organism evidence="8 9">
    <name type="scientific">Halocatena marina</name>
    <dbReference type="NCBI Taxonomy" id="2934937"/>
    <lineage>
        <taxon>Archaea</taxon>
        <taxon>Methanobacteriati</taxon>
        <taxon>Methanobacteriota</taxon>
        <taxon>Stenosarchaea group</taxon>
        <taxon>Halobacteria</taxon>
        <taxon>Halobacteriales</taxon>
        <taxon>Natronomonadaceae</taxon>
        <taxon>Halocatena</taxon>
    </lineage>
</organism>
<dbReference type="Pfam" id="PF00528">
    <property type="entry name" value="BPD_transp_1"/>
    <property type="match status" value="1"/>
</dbReference>
<evidence type="ECO:0000313" key="8">
    <source>
        <dbReference type="EMBL" id="MFC7189678.1"/>
    </source>
</evidence>
<feature type="transmembrane region" description="Helical" evidence="6">
    <location>
        <begin position="78"/>
        <end position="105"/>
    </location>
</feature>
<proteinExistence type="inferred from homology"/>
<keyword evidence="4 6" id="KW-1133">Transmembrane helix</keyword>
<evidence type="ECO:0000256" key="6">
    <source>
        <dbReference type="RuleBase" id="RU363032"/>
    </source>
</evidence>
<evidence type="ECO:0000256" key="5">
    <source>
        <dbReference type="ARBA" id="ARBA00023136"/>
    </source>
</evidence>
<feature type="transmembrane region" description="Helical" evidence="6">
    <location>
        <begin position="192"/>
        <end position="212"/>
    </location>
</feature>
<evidence type="ECO:0000259" key="7">
    <source>
        <dbReference type="PROSITE" id="PS50928"/>
    </source>
</evidence>
<dbReference type="EMBL" id="JBHTAX010000001">
    <property type="protein sequence ID" value="MFC7189678.1"/>
    <property type="molecule type" value="Genomic_DNA"/>
</dbReference>
<dbReference type="SUPFAM" id="SSF161098">
    <property type="entry name" value="MetI-like"/>
    <property type="match status" value="1"/>
</dbReference>
<gene>
    <name evidence="8" type="ORF">ACFQL7_07285</name>
</gene>
<keyword evidence="2 6" id="KW-0813">Transport</keyword>
<dbReference type="RefSeq" id="WP_248905843.1">
    <property type="nucleotide sequence ID" value="NZ_CP109979.1"/>
</dbReference>
<dbReference type="CDD" id="cd06261">
    <property type="entry name" value="TM_PBP2"/>
    <property type="match status" value="1"/>
</dbReference>
<evidence type="ECO:0000256" key="2">
    <source>
        <dbReference type="ARBA" id="ARBA00022448"/>
    </source>
</evidence>
<feature type="domain" description="ABC transmembrane type-1" evidence="7">
    <location>
        <begin position="30"/>
        <end position="209"/>
    </location>
</feature>
<keyword evidence="5 6" id="KW-0472">Membrane</keyword>
<dbReference type="AlphaFoldDB" id="A0ABD5YJZ0"/>
<comment type="similarity">
    <text evidence="6">Belongs to the binding-protein-dependent transport system permease family.</text>
</comment>
<dbReference type="PANTHER" id="PTHR30177:SF4">
    <property type="entry name" value="OSMOPROTECTANT IMPORT PERMEASE PROTEIN OSMW"/>
    <property type="match status" value="1"/>
</dbReference>
<feature type="transmembrane region" description="Helical" evidence="6">
    <location>
        <begin position="36"/>
        <end position="58"/>
    </location>
</feature>
<evidence type="ECO:0000256" key="1">
    <source>
        <dbReference type="ARBA" id="ARBA00004141"/>
    </source>
</evidence>
<evidence type="ECO:0000313" key="9">
    <source>
        <dbReference type="Proteomes" id="UP001596417"/>
    </source>
</evidence>
<evidence type="ECO:0000256" key="4">
    <source>
        <dbReference type="ARBA" id="ARBA00022989"/>
    </source>
</evidence>
<dbReference type="InterPro" id="IPR051204">
    <property type="entry name" value="ABC_transp_perm/SBD"/>
</dbReference>
<keyword evidence="3 6" id="KW-0812">Transmembrane</keyword>
<dbReference type="GO" id="GO:0005886">
    <property type="term" value="C:plasma membrane"/>
    <property type="evidence" value="ECO:0007669"/>
    <property type="project" value="UniProtKB-SubCell"/>
</dbReference>